<dbReference type="EnsemblMetazoa" id="GAUT038371-RA">
    <property type="protein sequence ID" value="GAUT038371-PA"/>
    <property type="gene ID" value="GAUT038371"/>
</dbReference>
<name>A0A1A9VIB2_GLOAU</name>
<proteinExistence type="predicted"/>
<evidence type="ECO:0000313" key="1">
    <source>
        <dbReference type="EnsemblMetazoa" id="GAUT038371-PA"/>
    </source>
</evidence>
<accession>A0A1A9VIB2</accession>
<keyword evidence="2" id="KW-1185">Reference proteome</keyword>
<protein>
    <submittedName>
        <fullName evidence="1">Uncharacterized protein</fullName>
    </submittedName>
</protein>
<evidence type="ECO:0000313" key="2">
    <source>
        <dbReference type="Proteomes" id="UP000078200"/>
    </source>
</evidence>
<organism evidence="1 2">
    <name type="scientific">Glossina austeni</name>
    <name type="common">Savannah tsetse fly</name>
    <dbReference type="NCBI Taxonomy" id="7395"/>
    <lineage>
        <taxon>Eukaryota</taxon>
        <taxon>Metazoa</taxon>
        <taxon>Ecdysozoa</taxon>
        <taxon>Arthropoda</taxon>
        <taxon>Hexapoda</taxon>
        <taxon>Insecta</taxon>
        <taxon>Pterygota</taxon>
        <taxon>Neoptera</taxon>
        <taxon>Endopterygota</taxon>
        <taxon>Diptera</taxon>
        <taxon>Brachycera</taxon>
        <taxon>Muscomorpha</taxon>
        <taxon>Hippoboscoidea</taxon>
        <taxon>Glossinidae</taxon>
        <taxon>Glossina</taxon>
    </lineage>
</organism>
<reference evidence="1" key="1">
    <citation type="submission" date="2020-05" db="UniProtKB">
        <authorList>
            <consortium name="EnsemblMetazoa"/>
        </authorList>
    </citation>
    <scope>IDENTIFICATION</scope>
    <source>
        <strain evidence="1">TTRI</strain>
    </source>
</reference>
<dbReference type="Proteomes" id="UP000078200">
    <property type="component" value="Unassembled WGS sequence"/>
</dbReference>
<dbReference type="VEuPathDB" id="VectorBase:GAUT038371"/>
<dbReference type="AlphaFoldDB" id="A0A1A9VIB2"/>
<sequence>MIIDGTGLICVAPATTAVTATFDRMPCLSDMHSSSSSSSSSVLSKVVANVDRVEMLPHGSVGTATACSFDIQSTGSGAETHGSQGTAATTSNFAMLSSGTGVIEVGGKGVVASTSAAAGIVATIAFNTGVEDLLIISLPFIILWAIVPQVLSQADSVYFNIIIGDRPTMFNAINGNFIACALLFDSIDKNTLKTPCRRNNSDSIISKAQTFWAIAHASLKGTYPDLLKQREEGFWRNQLSLFYKQTNATAMAAAIATAQQQQLYKVETLNY</sequence>